<dbReference type="Proteomes" id="UP000051952">
    <property type="component" value="Unassembled WGS sequence"/>
</dbReference>
<keyword evidence="2" id="KW-0472">Membrane</keyword>
<dbReference type="EMBL" id="CYKH01001684">
    <property type="protein sequence ID" value="CUG88926.1"/>
    <property type="molecule type" value="Genomic_DNA"/>
</dbReference>
<sequence length="158" mass="17791">MSGIGGSLNKTKWATFAFWNFINPVLQRHHMFYRRKVAVDRYFESQGFLITSGIGVLFGGAVYFVLVPILPGNGAPYGETLEMNANGVLKDLGLEASKEFPIFTLLRAKSEIMNRIHVAMDRVDVRKAKDEVARLKREVDALKQQQLEKPNGAAQYSR</sequence>
<evidence type="ECO:0000313" key="4">
    <source>
        <dbReference type="Proteomes" id="UP000051952"/>
    </source>
</evidence>
<evidence type="ECO:0000256" key="1">
    <source>
        <dbReference type="SAM" id="Coils"/>
    </source>
</evidence>
<gene>
    <name evidence="3" type="ORF">BSAL_18270</name>
</gene>
<evidence type="ECO:0000256" key="2">
    <source>
        <dbReference type="SAM" id="Phobius"/>
    </source>
</evidence>
<keyword evidence="2" id="KW-1133">Transmembrane helix</keyword>
<reference evidence="4" key="1">
    <citation type="submission" date="2015-09" db="EMBL/GenBank/DDBJ databases">
        <authorList>
            <consortium name="Pathogen Informatics"/>
        </authorList>
    </citation>
    <scope>NUCLEOTIDE SEQUENCE [LARGE SCALE GENOMIC DNA]</scope>
    <source>
        <strain evidence="4">Lake Konstanz</strain>
    </source>
</reference>
<accession>A0A0S4JBZ8</accession>
<keyword evidence="1" id="KW-0175">Coiled coil</keyword>
<protein>
    <submittedName>
        <fullName evidence="3">Membrane-associated protein, putative</fullName>
    </submittedName>
</protein>
<evidence type="ECO:0000313" key="3">
    <source>
        <dbReference type="EMBL" id="CUG88926.1"/>
    </source>
</evidence>
<dbReference type="AlphaFoldDB" id="A0A0S4JBZ8"/>
<feature type="transmembrane region" description="Helical" evidence="2">
    <location>
        <begin position="48"/>
        <end position="70"/>
    </location>
</feature>
<organism evidence="3 4">
    <name type="scientific">Bodo saltans</name>
    <name type="common">Flagellated protozoan</name>
    <dbReference type="NCBI Taxonomy" id="75058"/>
    <lineage>
        <taxon>Eukaryota</taxon>
        <taxon>Discoba</taxon>
        <taxon>Euglenozoa</taxon>
        <taxon>Kinetoplastea</taxon>
        <taxon>Metakinetoplastina</taxon>
        <taxon>Eubodonida</taxon>
        <taxon>Bodonidae</taxon>
        <taxon>Bodo</taxon>
    </lineage>
</organism>
<keyword evidence="2" id="KW-0812">Transmembrane</keyword>
<dbReference type="VEuPathDB" id="TriTrypDB:BSAL_18270"/>
<feature type="coiled-coil region" evidence="1">
    <location>
        <begin position="118"/>
        <end position="145"/>
    </location>
</feature>
<dbReference type="OrthoDB" id="275942at2759"/>
<name>A0A0S4JBZ8_BODSA</name>
<keyword evidence="4" id="KW-1185">Reference proteome</keyword>
<proteinExistence type="predicted"/>
<dbReference type="OMA" id="AFRTHFK"/>